<protein>
    <submittedName>
        <fullName evidence="5">Type I restriction enzyme, S subunit</fullName>
    </submittedName>
</protein>
<proteinExistence type="inferred from homology"/>
<dbReference type="SUPFAM" id="SSF116734">
    <property type="entry name" value="DNA methylase specificity domain"/>
    <property type="match status" value="2"/>
</dbReference>
<gene>
    <name evidence="5" type="ORF">SAMN02745165_01665</name>
</gene>
<evidence type="ECO:0000256" key="3">
    <source>
        <dbReference type="ARBA" id="ARBA00023125"/>
    </source>
</evidence>
<dbReference type="CDD" id="cd17261">
    <property type="entry name" value="RMtype1_S_EcoKI-TRD2-CR2_like"/>
    <property type="match status" value="1"/>
</dbReference>
<dbReference type="Gene3D" id="3.90.220.20">
    <property type="entry name" value="DNA methylase specificity domains"/>
    <property type="match status" value="2"/>
</dbReference>
<dbReference type="STRING" id="1122189.SAMN02745165_01665"/>
<evidence type="ECO:0000256" key="1">
    <source>
        <dbReference type="ARBA" id="ARBA00010923"/>
    </source>
</evidence>
<keyword evidence="2" id="KW-0680">Restriction system</keyword>
<accession>A0A1M6H2Y4</accession>
<dbReference type="GO" id="GO:0009307">
    <property type="term" value="P:DNA restriction-modification system"/>
    <property type="evidence" value="ECO:0007669"/>
    <property type="project" value="UniProtKB-KW"/>
</dbReference>
<dbReference type="PANTHER" id="PTHR43140">
    <property type="entry name" value="TYPE-1 RESTRICTION ENZYME ECOKI SPECIFICITY PROTEIN"/>
    <property type="match status" value="1"/>
</dbReference>
<feature type="domain" description="Type I restriction modification DNA specificity" evidence="4">
    <location>
        <begin position="69"/>
        <end position="175"/>
    </location>
</feature>
<evidence type="ECO:0000313" key="6">
    <source>
        <dbReference type="Proteomes" id="UP000184171"/>
    </source>
</evidence>
<dbReference type="InterPro" id="IPR000055">
    <property type="entry name" value="Restrct_endonuc_typeI_TRD"/>
</dbReference>
<dbReference type="PANTHER" id="PTHR43140:SF1">
    <property type="entry name" value="TYPE I RESTRICTION ENZYME ECOKI SPECIFICITY SUBUNIT"/>
    <property type="match status" value="1"/>
</dbReference>
<dbReference type="InterPro" id="IPR044946">
    <property type="entry name" value="Restrct_endonuc_typeI_TRD_sf"/>
</dbReference>
<dbReference type="OrthoDB" id="512700at2"/>
<dbReference type="Proteomes" id="UP000184171">
    <property type="component" value="Unassembled WGS sequence"/>
</dbReference>
<dbReference type="RefSeq" id="WP_072907774.1">
    <property type="nucleotide sequence ID" value="NZ_FQZT01000005.1"/>
</dbReference>
<comment type="similarity">
    <text evidence="1">Belongs to the type-I restriction system S methylase family.</text>
</comment>
<evidence type="ECO:0000313" key="5">
    <source>
        <dbReference type="EMBL" id="SHJ16502.1"/>
    </source>
</evidence>
<name>A0A1M6H2Y4_MALRU</name>
<sequence>MTSQFLNPGWKMVKFGEVVKNANLVERDPGANGVERIVGLEHIDPENLHIRRWNSAEDSTSFTRKFVPGQTLFGKRRAYQRKVAYAEFEGICSGDILTFESKDKAVFLPELLPFICQSDAFFDHALDTSAGSLSPRTNWKALKGYEFPLPPLGEQMRIAELLWATDDAIEKQKIAHKKTTQLLESIRDHEICSKAYKWKKLGSVLKSIVAGKSVVGVNTPAGANEFGVLKVSAVGSNGFEANENKRLIDSSAFLPQYRVNEGALLITRCNTTDLVGRACLTHKGYSNLMLCDKTLQLVLDDSKADKRYIFEALRARNLRTQIMGRATGTGGAMKNISQQDIRSLLVPFPPLEVQKMIAAKVVEVNKRIVELDNQIYTLRSLAKRLSIELIYESRIDHA</sequence>
<dbReference type="EMBL" id="FQZT01000005">
    <property type="protein sequence ID" value="SHJ16502.1"/>
    <property type="molecule type" value="Genomic_DNA"/>
</dbReference>
<organism evidence="5 6">
    <name type="scientific">Malonomonas rubra DSM 5091</name>
    <dbReference type="NCBI Taxonomy" id="1122189"/>
    <lineage>
        <taxon>Bacteria</taxon>
        <taxon>Pseudomonadati</taxon>
        <taxon>Thermodesulfobacteriota</taxon>
        <taxon>Desulfuromonadia</taxon>
        <taxon>Desulfuromonadales</taxon>
        <taxon>Geopsychrobacteraceae</taxon>
        <taxon>Malonomonas</taxon>
    </lineage>
</organism>
<evidence type="ECO:0000259" key="4">
    <source>
        <dbReference type="Pfam" id="PF01420"/>
    </source>
</evidence>
<dbReference type="GO" id="GO:0003677">
    <property type="term" value="F:DNA binding"/>
    <property type="evidence" value="ECO:0007669"/>
    <property type="project" value="UniProtKB-KW"/>
</dbReference>
<reference evidence="5 6" key="1">
    <citation type="submission" date="2016-11" db="EMBL/GenBank/DDBJ databases">
        <authorList>
            <person name="Jaros S."/>
            <person name="Januszkiewicz K."/>
            <person name="Wedrychowicz H."/>
        </authorList>
    </citation>
    <scope>NUCLEOTIDE SEQUENCE [LARGE SCALE GENOMIC DNA]</scope>
    <source>
        <strain evidence="5 6">DSM 5091</strain>
    </source>
</reference>
<dbReference type="AlphaFoldDB" id="A0A1M6H2Y4"/>
<keyword evidence="3" id="KW-0238">DNA-binding</keyword>
<dbReference type="Pfam" id="PF01420">
    <property type="entry name" value="Methylase_S"/>
    <property type="match status" value="1"/>
</dbReference>
<evidence type="ECO:0000256" key="2">
    <source>
        <dbReference type="ARBA" id="ARBA00022747"/>
    </source>
</evidence>
<keyword evidence="6" id="KW-1185">Reference proteome</keyword>
<dbReference type="InterPro" id="IPR051212">
    <property type="entry name" value="Type-I_RE_S_subunit"/>
</dbReference>